<dbReference type="RefSeq" id="WP_176229600.1">
    <property type="nucleotide sequence ID" value="NZ_BLRY01000042.1"/>
</dbReference>
<dbReference type="Proteomes" id="UP000543224">
    <property type="component" value="Unassembled WGS sequence"/>
</dbReference>
<evidence type="ECO:0000313" key="2">
    <source>
        <dbReference type="EMBL" id="GFP27536.1"/>
    </source>
</evidence>
<evidence type="ECO:0000313" key="6">
    <source>
        <dbReference type="Proteomes" id="UP000591948"/>
    </source>
</evidence>
<evidence type="ECO:0008006" key="7">
    <source>
        <dbReference type="Google" id="ProtNLM"/>
    </source>
</evidence>
<dbReference type="EMBL" id="BLRY01000042">
    <property type="protein sequence ID" value="GFP27536.1"/>
    <property type="molecule type" value="Genomic_DNA"/>
</dbReference>
<dbReference type="Pfam" id="PF08843">
    <property type="entry name" value="AbiEii"/>
    <property type="match status" value="1"/>
</dbReference>
<sequence>MITQREVSQLAFRQEKDDRTIEKDYVITWILLGLAGSKLKENLAFKGGTTLKKIYFPDYRYSEDLDFTLLEELDVGTLINHFGAVLKDLERSQAFIFDLKEEKFEERTDSLTVYVDFVGPLQARLGSRDLKVDFTLTEKLLYPVEEKMIKAPYSDCKGLSRRLKTYSLEEILAEKLCALIGRTEPRDLYDAHFLLSFSKLDHHLIIQGFREKAVFKGVDPQRLSVILAEKEQVFSRLWEIRLRHQVDELPYLEEVIRKTNQYLRRHGVIEAG</sequence>
<proteinExistence type="predicted"/>
<reference evidence="4 5" key="1">
    <citation type="journal article" date="2020" name="Front. Microbiol.">
        <title>Single-cell genomics of novel Actinobacteria with the Wood-Ljungdahl pathway discovered in a serpentinizing system.</title>
        <authorList>
            <person name="Merino N."/>
            <person name="Kawai M."/>
            <person name="Boyd E.S."/>
            <person name="Colman D.R."/>
            <person name="McGlynn S.E."/>
            <person name="Nealson K.H."/>
            <person name="Kurokawa K."/>
            <person name="Hongoh Y."/>
        </authorList>
    </citation>
    <scope>NUCLEOTIDE SEQUENCE [LARGE SCALE GENOMIC DNA]</scope>
    <source>
        <strain evidence="1 4">S25</strain>
        <strain evidence="2 6">S33</strain>
        <strain evidence="3 5">S43</strain>
    </source>
</reference>
<dbReference type="AlphaFoldDB" id="A0A6V8P9N5"/>
<dbReference type="EMBL" id="BLRX01000012">
    <property type="protein sequence ID" value="GFP24752.1"/>
    <property type="molecule type" value="Genomic_DNA"/>
</dbReference>
<gene>
    <name evidence="1" type="ORF">HKBW3S25_00189</name>
    <name evidence="2" type="ORF">HKBW3S33_00948</name>
    <name evidence="3" type="ORF">HKBW3S43_00708</name>
</gene>
<keyword evidence="6" id="KW-1185">Reference proteome</keyword>
<evidence type="ECO:0000313" key="1">
    <source>
        <dbReference type="EMBL" id="GFP24752.1"/>
    </source>
</evidence>
<dbReference type="Gene3D" id="3.10.450.620">
    <property type="entry name" value="JHP933, nucleotidyltransferase-like core domain"/>
    <property type="match status" value="1"/>
</dbReference>
<dbReference type="Proteomes" id="UP000576480">
    <property type="component" value="Unassembled WGS sequence"/>
</dbReference>
<comment type="caution">
    <text evidence="2">The sequence shown here is derived from an EMBL/GenBank/DDBJ whole genome shotgun (WGS) entry which is preliminary data.</text>
</comment>
<dbReference type="Proteomes" id="UP000591948">
    <property type="component" value="Unassembled WGS sequence"/>
</dbReference>
<evidence type="ECO:0000313" key="4">
    <source>
        <dbReference type="Proteomes" id="UP000543224"/>
    </source>
</evidence>
<evidence type="ECO:0000313" key="3">
    <source>
        <dbReference type="EMBL" id="GFP34916.1"/>
    </source>
</evidence>
<dbReference type="EMBL" id="BLSB01000033">
    <property type="protein sequence ID" value="GFP34916.1"/>
    <property type="molecule type" value="Genomic_DNA"/>
</dbReference>
<protein>
    <recommendedName>
        <fullName evidence="7">Nucleotidyl transferase AbiEii toxin, Type IV TA system</fullName>
    </recommendedName>
</protein>
<organism evidence="2 6">
    <name type="scientific">Candidatus Hakubella thermalkaliphila</name>
    <dbReference type="NCBI Taxonomy" id="2754717"/>
    <lineage>
        <taxon>Bacteria</taxon>
        <taxon>Bacillati</taxon>
        <taxon>Actinomycetota</taxon>
        <taxon>Actinomycetota incertae sedis</taxon>
        <taxon>Candidatus Hakubellales</taxon>
        <taxon>Candidatus Hakubellaceae</taxon>
        <taxon>Candidatus Hakubella</taxon>
    </lineage>
</organism>
<evidence type="ECO:0000313" key="5">
    <source>
        <dbReference type="Proteomes" id="UP000576480"/>
    </source>
</evidence>
<dbReference type="InterPro" id="IPR014942">
    <property type="entry name" value="AbiEii"/>
</dbReference>
<accession>A0A6V8P9N5</accession>
<name>A0A6V8P9N5_9ACTN</name>